<dbReference type="InterPro" id="IPR014032">
    <property type="entry name" value="Peptidase_A24A_bac"/>
</dbReference>
<feature type="transmembrane region" description="Helical" evidence="3">
    <location>
        <begin position="174"/>
        <end position="201"/>
    </location>
</feature>
<name>A0ABQ6I589_9MICO</name>
<protein>
    <recommendedName>
        <fullName evidence="4">Prepilin type IV endopeptidase peptidase domain-containing protein</fullName>
    </recommendedName>
</protein>
<dbReference type="EMBL" id="BSUK01000001">
    <property type="protein sequence ID" value="GMA25901.1"/>
    <property type="molecule type" value="Genomic_DNA"/>
</dbReference>
<proteinExistence type="inferred from homology"/>
<keyword evidence="3" id="KW-1133">Transmembrane helix</keyword>
<keyword evidence="3" id="KW-0812">Transmembrane</keyword>
<dbReference type="Gene3D" id="1.20.120.1220">
    <property type="match status" value="1"/>
</dbReference>
<comment type="similarity">
    <text evidence="1 2">Belongs to the peptidase A24 family.</text>
</comment>
<dbReference type="RefSeq" id="WP_284294351.1">
    <property type="nucleotide sequence ID" value="NZ_BSUK01000001.1"/>
</dbReference>
<dbReference type="PANTHER" id="PTHR30487">
    <property type="entry name" value="TYPE 4 PREPILIN-LIKE PROTEINS LEADER PEPTIDE-PROCESSING ENZYME"/>
    <property type="match status" value="1"/>
</dbReference>
<reference evidence="6" key="1">
    <citation type="journal article" date="2019" name="Int. J. Syst. Evol. Microbiol.">
        <title>The Global Catalogue of Microorganisms (GCM) 10K type strain sequencing project: providing services to taxonomists for standard genome sequencing and annotation.</title>
        <authorList>
            <consortium name="The Broad Institute Genomics Platform"/>
            <consortium name="The Broad Institute Genome Sequencing Center for Infectious Disease"/>
            <person name="Wu L."/>
            <person name="Ma J."/>
        </authorList>
    </citation>
    <scope>NUCLEOTIDE SEQUENCE [LARGE SCALE GENOMIC DNA]</scope>
    <source>
        <strain evidence="6">NBRC 106348</strain>
    </source>
</reference>
<feature type="domain" description="Prepilin type IV endopeptidase peptidase" evidence="4">
    <location>
        <begin position="87"/>
        <end position="195"/>
    </location>
</feature>
<keyword evidence="6" id="KW-1185">Reference proteome</keyword>
<gene>
    <name evidence="5" type="ORF">GCM10025864_36600</name>
</gene>
<comment type="caution">
    <text evidence="5">The sequence shown here is derived from an EMBL/GenBank/DDBJ whole genome shotgun (WGS) entry which is preliminary data.</text>
</comment>
<evidence type="ECO:0000256" key="3">
    <source>
        <dbReference type="SAM" id="Phobius"/>
    </source>
</evidence>
<evidence type="ECO:0000313" key="6">
    <source>
        <dbReference type="Proteomes" id="UP001157091"/>
    </source>
</evidence>
<feature type="transmembrane region" description="Helical" evidence="3">
    <location>
        <begin position="77"/>
        <end position="97"/>
    </location>
</feature>
<evidence type="ECO:0000256" key="1">
    <source>
        <dbReference type="ARBA" id="ARBA00005801"/>
    </source>
</evidence>
<organism evidence="5 6">
    <name type="scientific">Luteimicrobium album</name>
    <dbReference type="NCBI Taxonomy" id="1054550"/>
    <lineage>
        <taxon>Bacteria</taxon>
        <taxon>Bacillati</taxon>
        <taxon>Actinomycetota</taxon>
        <taxon>Actinomycetes</taxon>
        <taxon>Micrococcales</taxon>
        <taxon>Luteimicrobium</taxon>
    </lineage>
</organism>
<evidence type="ECO:0000313" key="5">
    <source>
        <dbReference type="EMBL" id="GMA25901.1"/>
    </source>
</evidence>
<dbReference type="PANTHER" id="PTHR30487:SF0">
    <property type="entry name" value="PREPILIN LEADER PEPTIDASE_N-METHYLTRANSFERASE-RELATED"/>
    <property type="match status" value="1"/>
</dbReference>
<feature type="transmembrane region" description="Helical" evidence="3">
    <location>
        <begin position="109"/>
        <end position="127"/>
    </location>
</feature>
<dbReference type="InterPro" id="IPR000045">
    <property type="entry name" value="Prepilin_IV_endopep_pep"/>
</dbReference>
<feature type="transmembrane region" description="Helical" evidence="3">
    <location>
        <begin position="134"/>
        <end position="154"/>
    </location>
</feature>
<keyword evidence="3" id="KW-0472">Membrane</keyword>
<feature type="transmembrane region" description="Helical" evidence="3">
    <location>
        <begin position="208"/>
        <end position="231"/>
    </location>
</feature>
<dbReference type="InterPro" id="IPR050882">
    <property type="entry name" value="Prepilin_peptidase/N-MTase"/>
</dbReference>
<dbReference type="Pfam" id="PF01478">
    <property type="entry name" value="Peptidase_A24"/>
    <property type="match status" value="1"/>
</dbReference>
<dbReference type="Proteomes" id="UP001157091">
    <property type="component" value="Unassembled WGS sequence"/>
</dbReference>
<evidence type="ECO:0000259" key="4">
    <source>
        <dbReference type="Pfam" id="PF01478"/>
    </source>
</evidence>
<feature type="transmembrane region" description="Helical" evidence="3">
    <location>
        <begin position="44"/>
        <end position="65"/>
    </location>
</feature>
<accession>A0ABQ6I589</accession>
<sequence length="236" mass="23308">MPTTKPTPAPDLADAPLTGAAVVRSPRHLAAAVRREVGPVRAPAAVVTAVAVVLVGLAVGAAMAARHDPTVGGVARLVVAATPALVVLAVVAGPLCVIDARSHRLPDALTYPGVLLVAVALGLAALVTADGASALRTVVGAAVAAGFHAVLARLGGLGRGDVKLAWLVGLPLAWAGWGVLATGVLLAFLLGGLWSVALLVARRAHRKTAVAFGPFMLAGALFAIVLAPLAAPAVTA</sequence>
<evidence type="ECO:0000256" key="2">
    <source>
        <dbReference type="RuleBase" id="RU003793"/>
    </source>
</evidence>
<dbReference type="PRINTS" id="PR00864">
    <property type="entry name" value="PREPILNPTASE"/>
</dbReference>